<feature type="domain" description="Prohead serine protease" evidence="4">
    <location>
        <begin position="25"/>
        <end position="163"/>
    </location>
</feature>
<evidence type="ECO:0000256" key="1">
    <source>
        <dbReference type="ARBA" id="ARBA00022612"/>
    </source>
</evidence>
<dbReference type="Pfam" id="PF04586">
    <property type="entry name" value="Peptidase_S78"/>
    <property type="match status" value="1"/>
</dbReference>
<organism evidence="5 6">
    <name type="scientific">Leucobacter iarius</name>
    <dbReference type="NCBI Taxonomy" id="333963"/>
    <lineage>
        <taxon>Bacteria</taxon>
        <taxon>Bacillati</taxon>
        <taxon>Actinomycetota</taxon>
        <taxon>Actinomycetes</taxon>
        <taxon>Micrococcales</taxon>
        <taxon>Microbacteriaceae</taxon>
        <taxon>Leucobacter</taxon>
    </lineage>
</organism>
<evidence type="ECO:0000256" key="3">
    <source>
        <dbReference type="ARBA" id="ARBA00022801"/>
    </source>
</evidence>
<protein>
    <submittedName>
        <fullName evidence="5">HK97 family phage prohead protease</fullName>
    </submittedName>
</protein>
<dbReference type="Proteomes" id="UP001500851">
    <property type="component" value="Unassembled WGS sequence"/>
</dbReference>
<dbReference type="GO" id="GO:0006508">
    <property type="term" value="P:proteolysis"/>
    <property type="evidence" value="ECO:0007669"/>
    <property type="project" value="UniProtKB-KW"/>
</dbReference>
<sequence length="526" mass="56583">MTDLTASLTTLTIASDGPLTLDRAKRTITGKIVVFGVPSSDYRRIVIEPGALTPRQPLKAVKLLRDHDDRDPVGFMLSYDGGDTATFSVPEGENGDRALAEAENGLRDGLSVGINILRDVPGALMYDEADDTNHVYAAELLETSLCAIPALAGAGVTDVAATIDRPRKEPIMTDTLTREDLDAALDAFGTDSDRRLEERLAQLGDAEPEVAPTFASYGDLILAVAAGDETARDYAQRLAYEGAATPDAHQPNTWVADTVRLVEQNRKTLNSFHREPLPAKGLTLEYLKLKSNSMTVEKQSGEGEPLKFGKIQLGSDTAKVETYGGYTTLTRQVIERTNAQYVNTAFSAMDLEYARATEAATRALLKAAIIAQMADGNKIALPAGAGVDEWLDLLIDAVIEYEDRGYTIAAAKVSADVFKRLHRLEDTAGNRLMLVSGTGVNQVGTLDLSSITGKLGPIKFELLAGAGANTGTFYDPLAITTWESAGAPWQLDQENTVTLTKDVSKYGYIAQACQHPQALLPIEFLA</sequence>
<dbReference type="InterPro" id="IPR054613">
    <property type="entry name" value="Peptidase_S78_dom"/>
</dbReference>
<keyword evidence="1" id="KW-1188">Viral release from host cell</keyword>
<evidence type="ECO:0000259" key="4">
    <source>
        <dbReference type="Pfam" id="PF04586"/>
    </source>
</evidence>
<name>A0ABN2LJY6_9MICO</name>
<evidence type="ECO:0000256" key="2">
    <source>
        <dbReference type="ARBA" id="ARBA00022670"/>
    </source>
</evidence>
<evidence type="ECO:0000313" key="5">
    <source>
        <dbReference type="EMBL" id="GAA1790890.1"/>
    </source>
</evidence>
<dbReference type="SUPFAM" id="SSF56563">
    <property type="entry name" value="Major capsid protein gp5"/>
    <property type="match status" value="1"/>
</dbReference>
<accession>A0ABN2LJY6</accession>
<dbReference type="EMBL" id="BAAAOB010000002">
    <property type="protein sequence ID" value="GAA1790890.1"/>
    <property type="molecule type" value="Genomic_DNA"/>
</dbReference>
<comment type="caution">
    <text evidence="5">The sequence shown here is derived from an EMBL/GenBank/DDBJ whole genome shotgun (WGS) entry which is preliminary data.</text>
</comment>
<keyword evidence="3" id="KW-0378">Hydrolase</keyword>
<dbReference type="GO" id="GO:0008233">
    <property type="term" value="F:peptidase activity"/>
    <property type="evidence" value="ECO:0007669"/>
    <property type="project" value="UniProtKB-KW"/>
</dbReference>
<keyword evidence="6" id="KW-1185">Reference proteome</keyword>
<reference evidence="5 6" key="1">
    <citation type="journal article" date="2019" name="Int. J. Syst. Evol. Microbiol.">
        <title>The Global Catalogue of Microorganisms (GCM) 10K type strain sequencing project: providing services to taxonomists for standard genome sequencing and annotation.</title>
        <authorList>
            <consortium name="The Broad Institute Genomics Platform"/>
            <consortium name="The Broad Institute Genome Sequencing Center for Infectious Disease"/>
            <person name="Wu L."/>
            <person name="Ma J."/>
        </authorList>
    </citation>
    <scope>NUCLEOTIDE SEQUENCE [LARGE SCALE GENOMIC DNA]</scope>
    <source>
        <strain evidence="5 6">JCM 14736</strain>
    </source>
</reference>
<proteinExistence type="predicted"/>
<keyword evidence="2 5" id="KW-0645">Protease</keyword>
<dbReference type="RefSeq" id="WP_344031914.1">
    <property type="nucleotide sequence ID" value="NZ_BAAAOB010000002.1"/>
</dbReference>
<dbReference type="Pfam" id="PF25209">
    <property type="entry name" value="Phage_capsid_4"/>
    <property type="match status" value="1"/>
</dbReference>
<evidence type="ECO:0000313" key="6">
    <source>
        <dbReference type="Proteomes" id="UP001500851"/>
    </source>
</evidence>
<gene>
    <name evidence="5" type="ORF">GCM10009768_19920</name>
</gene>